<evidence type="ECO:0000256" key="1">
    <source>
        <dbReference type="SAM" id="Phobius"/>
    </source>
</evidence>
<reference evidence="2" key="1">
    <citation type="submission" date="2023-08" db="EMBL/GenBank/DDBJ databases">
        <authorList>
            <person name="Chen Y."/>
            <person name="Shah S."/>
            <person name="Dougan E. K."/>
            <person name="Thang M."/>
            <person name="Chan C."/>
        </authorList>
    </citation>
    <scope>NUCLEOTIDE SEQUENCE</scope>
</reference>
<dbReference type="EMBL" id="CAUJNA010003810">
    <property type="protein sequence ID" value="CAJ1410272.1"/>
    <property type="molecule type" value="Genomic_DNA"/>
</dbReference>
<feature type="transmembrane region" description="Helical" evidence="1">
    <location>
        <begin position="171"/>
        <end position="195"/>
    </location>
</feature>
<feature type="transmembrane region" description="Helical" evidence="1">
    <location>
        <begin position="260"/>
        <end position="280"/>
    </location>
</feature>
<feature type="transmembrane region" description="Helical" evidence="1">
    <location>
        <begin position="422"/>
        <end position="443"/>
    </location>
</feature>
<proteinExistence type="predicted"/>
<keyword evidence="3" id="KW-1185">Reference proteome</keyword>
<keyword evidence="1" id="KW-0812">Transmembrane</keyword>
<accession>A0AA36NK04</accession>
<organism evidence="2 3">
    <name type="scientific">Effrenium voratum</name>
    <dbReference type="NCBI Taxonomy" id="2562239"/>
    <lineage>
        <taxon>Eukaryota</taxon>
        <taxon>Sar</taxon>
        <taxon>Alveolata</taxon>
        <taxon>Dinophyceae</taxon>
        <taxon>Suessiales</taxon>
        <taxon>Symbiodiniaceae</taxon>
        <taxon>Effrenium</taxon>
    </lineage>
</organism>
<gene>
    <name evidence="2" type="ORF">EVOR1521_LOCUS31124</name>
</gene>
<evidence type="ECO:0000313" key="2">
    <source>
        <dbReference type="EMBL" id="CAJ1410272.1"/>
    </source>
</evidence>
<name>A0AA36NK04_9DINO</name>
<feature type="transmembrane region" description="Helical" evidence="1">
    <location>
        <begin position="60"/>
        <end position="81"/>
    </location>
</feature>
<feature type="transmembrane region" description="Helical" evidence="1">
    <location>
        <begin position="455"/>
        <end position="475"/>
    </location>
</feature>
<evidence type="ECO:0000313" key="3">
    <source>
        <dbReference type="Proteomes" id="UP001178507"/>
    </source>
</evidence>
<feature type="transmembrane region" description="Helical" evidence="1">
    <location>
        <begin position="487"/>
        <end position="507"/>
    </location>
</feature>
<feature type="transmembrane region" description="Helical" evidence="1">
    <location>
        <begin position="300"/>
        <end position="320"/>
    </location>
</feature>
<dbReference type="AlphaFoldDB" id="A0AA36NK04"/>
<dbReference type="Proteomes" id="UP001178507">
    <property type="component" value="Unassembled WGS sequence"/>
</dbReference>
<feature type="transmembrane region" description="Helical" evidence="1">
    <location>
        <begin position="341"/>
        <end position="361"/>
    </location>
</feature>
<feature type="transmembrane region" description="Helical" evidence="1">
    <location>
        <begin position="230"/>
        <end position="253"/>
    </location>
</feature>
<keyword evidence="1" id="KW-1133">Transmembrane helix</keyword>
<sequence length="512" mass="58280">MERGVRAELMRPTQPRSLCWAKAASICRVIFPFLKLRSRTAEPFWKRCCGQRHPRPSERFFSGLLLWIIAVFTFCYMFLTISSTTFLMKRDGDKYVAISKFPACGRHISYFMLSKRVVEVLLMHHLCGNLMQPLEEMYQQRYRDLELNRPLGPFHWFQRVVMRRRESQEKWLSSFFPDVMLLLAIGICAFCYVWQMLRKKVDFKEFQEISDFVLDLDAPSWPILLADTIAYVYTITLVIGFLLTTLESNVVAIACRQREYFVTLFLFMVLWGSNFLMILFDRTLYTSAWGSPASAPVRTIAAASQVFITHSSVMLGAVLAGHSAHLRRTPDMTWNVCLTKMVPSCVVLVAIAAWSGLANVYHQHPECYPTEYHLFSESWAYFIRVLPGLGGSCLLMMSQLSHDRGEDEDDSDSFEFMSALDYDSTLIALTVALAVIMNANSVFEMEASRIPGSTVVAVTELLAPLGLSTFTFHAWKSPPRSTSSARSAGLWLGLVCLGEVSHVLSNICPRRL</sequence>
<protein>
    <submittedName>
        <fullName evidence="2">Uncharacterized protein</fullName>
    </submittedName>
</protein>
<keyword evidence="1" id="KW-0472">Membrane</keyword>
<comment type="caution">
    <text evidence="2">The sequence shown here is derived from an EMBL/GenBank/DDBJ whole genome shotgun (WGS) entry which is preliminary data.</text>
</comment>